<dbReference type="InterPro" id="IPR050411">
    <property type="entry name" value="AlphaKG_dependent_hydroxylases"/>
</dbReference>
<dbReference type="Gene3D" id="3.60.130.10">
    <property type="entry name" value="Clavaminate synthase-like"/>
    <property type="match status" value="1"/>
</dbReference>
<dbReference type="PANTHER" id="PTHR10696">
    <property type="entry name" value="GAMMA-BUTYROBETAINE HYDROXYLASE-RELATED"/>
    <property type="match status" value="1"/>
</dbReference>
<evidence type="ECO:0000256" key="3">
    <source>
        <dbReference type="ARBA" id="ARBA00023004"/>
    </source>
</evidence>
<sequence>MTAVTEARGPGEWLGEQLRDGGGAGWRVRLEEEQREELLTAVRAAESAGLTPSDVARTGLPRPGSPGGAGSPPRAFLPDAGARVRGLLLDGPGFALLQGVPVDGMSDRQRELAALGLARLVGGLVPQGPGAEPLMHVRDTGADPSGPRTRSYEHRGPLGYHSDPTDAVALLCLRPARSGGISTIVGSVALHNELVRTRPDLAGLLYEPWWHDLRRGDGPDSFAAKPLCVRRPGGGISFAYGPDYLRSALRGAHVPPFTPAQEEVMALLDRLAADPRFALAMDLREGDMQFLDNRVVLHGRTAYADHPEPRLRRHLMRLWLTLDA</sequence>
<name>A0ABT0G465_9ACTN</name>
<dbReference type="SUPFAM" id="SSF51197">
    <property type="entry name" value="Clavaminate synthase-like"/>
    <property type="match status" value="1"/>
</dbReference>
<keyword evidence="8" id="KW-1185">Reference proteome</keyword>
<accession>A0ABT0G465</accession>
<feature type="region of interest" description="Disordered" evidence="5">
    <location>
        <begin position="1"/>
        <end position="20"/>
    </location>
</feature>
<evidence type="ECO:0000256" key="5">
    <source>
        <dbReference type="SAM" id="MobiDB-lite"/>
    </source>
</evidence>
<feature type="domain" description="TauD/TfdA-like" evidence="6">
    <location>
        <begin position="77"/>
        <end position="319"/>
    </location>
</feature>
<dbReference type="EMBL" id="JAKRKC020000002">
    <property type="protein sequence ID" value="MCK2219392.1"/>
    <property type="molecule type" value="Genomic_DNA"/>
</dbReference>
<evidence type="ECO:0000256" key="1">
    <source>
        <dbReference type="ARBA" id="ARBA00001954"/>
    </source>
</evidence>
<gene>
    <name evidence="7" type="ORF">MF672_037185</name>
</gene>
<evidence type="ECO:0000313" key="8">
    <source>
        <dbReference type="Proteomes" id="UP001317259"/>
    </source>
</evidence>
<keyword evidence="2" id="KW-0560">Oxidoreductase</keyword>
<comment type="caution">
    <text evidence="7">The sequence shown here is derived from an EMBL/GenBank/DDBJ whole genome shotgun (WGS) entry which is preliminary data.</text>
</comment>
<evidence type="ECO:0000313" key="7">
    <source>
        <dbReference type="EMBL" id="MCK2219392.1"/>
    </source>
</evidence>
<dbReference type="GO" id="GO:0051213">
    <property type="term" value="F:dioxygenase activity"/>
    <property type="evidence" value="ECO:0007669"/>
    <property type="project" value="UniProtKB-KW"/>
</dbReference>
<dbReference type="InterPro" id="IPR042098">
    <property type="entry name" value="TauD-like_sf"/>
</dbReference>
<dbReference type="InterPro" id="IPR003819">
    <property type="entry name" value="TauD/TfdA-like"/>
</dbReference>
<keyword evidence="3" id="KW-0408">Iron</keyword>
<dbReference type="Proteomes" id="UP001317259">
    <property type="component" value="Unassembled WGS sequence"/>
</dbReference>
<protein>
    <submittedName>
        <fullName evidence="7">TauD/TfdA family dioxygenase</fullName>
    </submittedName>
</protein>
<evidence type="ECO:0000256" key="4">
    <source>
        <dbReference type="ARBA" id="ARBA00023194"/>
    </source>
</evidence>
<evidence type="ECO:0000259" key="6">
    <source>
        <dbReference type="Pfam" id="PF02668"/>
    </source>
</evidence>
<evidence type="ECO:0000256" key="2">
    <source>
        <dbReference type="ARBA" id="ARBA00023002"/>
    </source>
</evidence>
<dbReference type="Pfam" id="PF02668">
    <property type="entry name" value="TauD"/>
    <property type="match status" value="1"/>
</dbReference>
<dbReference type="PANTHER" id="PTHR10696:SF56">
    <property type="entry name" value="TAUD_TFDA-LIKE DOMAIN-CONTAINING PROTEIN"/>
    <property type="match status" value="1"/>
</dbReference>
<comment type="cofactor">
    <cofactor evidence="1">
        <name>Fe(2+)</name>
        <dbReference type="ChEBI" id="CHEBI:29033"/>
    </cofactor>
</comment>
<reference evidence="7 8" key="1">
    <citation type="submission" date="2022-04" db="EMBL/GenBank/DDBJ databases">
        <title>Genome draft of Actinomadura sp. ATCC 31491.</title>
        <authorList>
            <person name="Shi X."/>
            <person name="Du Y."/>
        </authorList>
    </citation>
    <scope>NUCLEOTIDE SEQUENCE [LARGE SCALE GENOMIC DNA]</scope>
    <source>
        <strain evidence="7 8">ATCC 31491</strain>
    </source>
</reference>
<proteinExistence type="predicted"/>
<keyword evidence="7" id="KW-0223">Dioxygenase</keyword>
<dbReference type="RefSeq" id="WP_242383618.1">
    <property type="nucleotide sequence ID" value="NZ_JAKRKC020000002.1"/>
</dbReference>
<keyword evidence="4" id="KW-0045">Antibiotic biosynthesis</keyword>
<organism evidence="7 8">
    <name type="scientific">Actinomadura luzonensis</name>
    <dbReference type="NCBI Taxonomy" id="2805427"/>
    <lineage>
        <taxon>Bacteria</taxon>
        <taxon>Bacillati</taxon>
        <taxon>Actinomycetota</taxon>
        <taxon>Actinomycetes</taxon>
        <taxon>Streptosporangiales</taxon>
        <taxon>Thermomonosporaceae</taxon>
        <taxon>Actinomadura</taxon>
    </lineage>
</organism>
<feature type="region of interest" description="Disordered" evidence="5">
    <location>
        <begin position="46"/>
        <end position="74"/>
    </location>
</feature>